<comment type="similarity">
    <text evidence="1">Belongs to the LysR transcriptional regulatory family.</text>
</comment>
<dbReference type="AlphaFoldDB" id="A0A1I0K2J5"/>
<dbReference type="SUPFAM" id="SSF53850">
    <property type="entry name" value="Periplasmic binding protein-like II"/>
    <property type="match status" value="1"/>
</dbReference>
<dbReference type="RefSeq" id="WP_092370917.1">
    <property type="nucleotide sequence ID" value="NZ_CABJCG010000006.1"/>
</dbReference>
<proteinExistence type="inferred from homology"/>
<name>A0A1I0K2J5_9FIRM</name>
<evidence type="ECO:0000256" key="4">
    <source>
        <dbReference type="ARBA" id="ARBA00023163"/>
    </source>
</evidence>
<dbReference type="Proteomes" id="UP000198508">
    <property type="component" value="Unassembled WGS sequence"/>
</dbReference>
<dbReference type="PANTHER" id="PTHR30126">
    <property type="entry name" value="HTH-TYPE TRANSCRIPTIONAL REGULATOR"/>
    <property type="match status" value="1"/>
</dbReference>
<dbReference type="Gene3D" id="3.40.190.290">
    <property type="match status" value="1"/>
</dbReference>
<protein>
    <submittedName>
        <fullName evidence="6">DNA-binding transcriptional regulator, LysR family</fullName>
    </submittedName>
</protein>
<dbReference type="GO" id="GO:0003677">
    <property type="term" value="F:DNA binding"/>
    <property type="evidence" value="ECO:0007669"/>
    <property type="project" value="UniProtKB-KW"/>
</dbReference>
<evidence type="ECO:0000256" key="1">
    <source>
        <dbReference type="ARBA" id="ARBA00009437"/>
    </source>
</evidence>
<dbReference type="GeneID" id="93281184"/>
<reference evidence="7" key="1">
    <citation type="submission" date="2016-10" db="EMBL/GenBank/DDBJ databases">
        <authorList>
            <person name="Varghese N."/>
            <person name="Submissions S."/>
        </authorList>
    </citation>
    <scope>NUCLEOTIDE SEQUENCE [LARGE SCALE GENOMIC DNA]</scope>
    <source>
        <strain evidence="7">NLAE-zl-G277</strain>
    </source>
</reference>
<evidence type="ECO:0000256" key="3">
    <source>
        <dbReference type="ARBA" id="ARBA00023125"/>
    </source>
</evidence>
<dbReference type="SUPFAM" id="SSF46785">
    <property type="entry name" value="Winged helix' DNA-binding domain"/>
    <property type="match status" value="1"/>
</dbReference>
<keyword evidence="3 6" id="KW-0238">DNA-binding</keyword>
<dbReference type="Gene3D" id="1.10.10.10">
    <property type="entry name" value="Winged helix-like DNA-binding domain superfamily/Winged helix DNA-binding domain"/>
    <property type="match status" value="1"/>
</dbReference>
<dbReference type="EMBL" id="FOIM01000043">
    <property type="protein sequence ID" value="SEU17640.1"/>
    <property type="molecule type" value="Genomic_DNA"/>
</dbReference>
<dbReference type="InterPro" id="IPR036390">
    <property type="entry name" value="WH_DNA-bd_sf"/>
</dbReference>
<evidence type="ECO:0000256" key="2">
    <source>
        <dbReference type="ARBA" id="ARBA00023015"/>
    </source>
</evidence>
<keyword evidence="4" id="KW-0804">Transcription</keyword>
<organism evidence="6 7">
    <name type="scientific">Enterocloster lavalensis</name>
    <dbReference type="NCBI Taxonomy" id="460384"/>
    <lineage>
        <taxon>Bacteria</taxon>
        <taxon>Bacillati</taxon>
        <taxon>Bacillota</taxon>
        <taxon>Clostridia</taxon>
        <taxon>Lachnospirales</taxon>
        <taxon>Lachnospiraceae</taxon>
        <taxon>Enterocloster</taxon>
    </lineage>
</organism>
<sequence length="302" mass="34681">MDKGIEYILEVARCGGITKAADNLFITPSALSKFVQAREEQLQVKLFHRIGKRFVLTQAGEYYVQKSREIEQIQRELETQMSRFSSMSRGVIRLGVQASFTEVMFRFILPELKTAFPGINILMHEHPIGELIQMVKDRQLDVLLAVIDKRERGFCYQTIFQCDLVMAAVKNHPVVQKAVDKPGFPYPWIDMSYCCNEPNVMLMPGSPYRTYADNLYAYYQLKPNIAYQLGSSRSGLACVAYTRALMITLDHMIFNNLFDTEIVPLSVGEKPLSKELVIAHLEDTMLAEEIQVFHEICRKHIR</sequence>
<dbReference type="PROSITE" id="PS50931">
    <property type="entry name" value="HTH_LYSR"/>
    <property type="match status" value="1"/>
</dbReference>
<keyword evidence="2" id="KW-0805">Transcription regulation</keyword>
<dbReference type="Pfam" id="PF00126">
    <property type="entry name" value="HTH_1"/>
    <property type="match status" value="1"/>
</dbReference>
<feature type="domain" description="HTH lysR-type" evidence="5">
    <location>
        <begin position="1"/>
        <end position="57"/>
    </location>
</feature>
<dbReference type="InterPro" id="IPR005119">
    <property type="entry name" value="LysR_subst-bd"/>
</dbReference>
<dbReference type="InterPro" id="IPR036388">
    <property type="entry name" value="WH-like_DNA-bd_sf"/>
</dbReference>
<evidence type="ECO:0000313" key="7">
    <source>
        <dbReference type="Proteomes" id="UP000198508"/>
    </source>
</evidence>
<keyword evidence="7" id="KW-1185">Reference proteome</keyword>
<accession>A0A1I0K2J5</accession>
<evidence type="ECO:0000259" key="5">
    <source>
        <dbReference type="PROSITE" id="PS50931"/>
    </source>
</evidence>
<dbReference type="GO" id="GO:0003700">
    <property type="term" value="F:DNA-binding transcription factor activity"/>
    <property type="evidence" value="ECO:0007669"/>
    <property type="project" value="InterPro"/>
</dbReference>
<gene>
    <name evidence="6" type="ORF">SAMN05216313_14318</name>
</gene>
<dbReference type="InterPro" id="IPR000847">
    <property type="entry name" value="LysR_HTH_N"/>
</dbReference>
<dbReference type="CDD" id="cd05466">
    <property type="entry name" value="PBP2_LTTR_substrate"/>
    <property type="match status" value="1"/>
</dbReference>
<evidence type="ECO:0000313" key="6">
    <source>
        <dbReference type="EMBL" id="SEU17640.1"/>
    </source>
</evidence>
<dbReference type="Pfam" id="PF03466">
    <property type="entry name" value="LysR_substrate"/>
    <property type="match status" value="1"/>
</dbReference>
<dbReference type="STRING" id="460384.SAMN05216313_14318"/>